<comment type="caution">
    <text evidence="7">The sequence shown here is derived from an EMBL/GenBank/DDBJ whole genome shotgun (WGS) entry which is preliminary data.</text>
</comment>
<dbReference type="SUPFAM" id="SSF56672">
    <property type="entry name" value="DNA/RNA polymerases"/>
    <property type="match status" value="1"/>
</dbReference>
<dbReference type="GO" id="GO:0009432">
    <property type="term" value="P:SOS response"/>
    <property type="evidence" value="ECO:0007669"/>
    <property type="project" value="TreeGrafter"/>
</dbReference>
<dbReference type="NCBIfam" id="NF002492">
    <property type="entry name" value="PRK01810.1"/>
    <property type="match status" value="1"/>
</dbReference>
<dbReference type="GO" id="GO:0006281">
    <property type="term" value="P:DNA repair"/>
    <property type="evidence" value="ECO:0007669"/>
    <property type="project" value="UniProtKB-UniRule"/>
</dbReference>
<dbReference type="GO" id="GO:0005829">
    <property type="term" value="C:cytosol"/>
    <property type="evidence" value="ECO:0007669"/>
    <property type="project" value="TreeGrafter"/>
</dbReference>
<dbReference type="AlphaFoldDB" id="A0A4R2P9R9"/>
<keyword evidence="5" id="KW-0227">DNA damage</keyword>
<dbReference type="SUPFAM" id="SSF100879">
    <property type="entry name" value="Lesion bypass DNA polymerase (Y-family), little finger domain"/>
    <property type="match status" value="1"/>
</dbReference>
<comment type="cofactor">
    <cofactor evidence="5">
        <name>Mg(2+)</name>
        <dbReference type="ChEBI" id="CHEBI:18420"/>
    </cofactor>
    <text evidence="5">Binds 2 magnesium ions per subunit.</text>
</comment>
<gene>
    <name evidence="5" type="primary">dinB</name>
    <name evidence="7" type="ORF">EV207_102293</name>
</gene>
<dbReference type="PANTHER" id="PTHR11076:SF33">
    <property type="entry name" value="DNA POLYMERASE KAPPA"/>
    <property type="match status" value="1"/>
</dbReference>
<dbReference type="RefSeq" id="WP_132743518.1">
    <property type="nucleotide sequence ID" value="NZ_SLXK01000002.1"/>
</dbReference>
<dbReference type="GO" id="GO:0006261">
    <property type="term" value="P:DNA-templated DNA replication"/>
    <property type="evidence" value="ECO:0007669"/>
    <property type="project" value="UniProtKB-UniRule"/>
</dbReference>
<dbReference type="Gene3D" id="3.30.70.270">
    <property type="match status" value="1"/>
</dbReference>
<evidence type="ECO:0000259" key="6">
    <source>
        <dbReference type="PROSITE" id="PS50173"/>
    </source>
</evidence>
<proteinExistence type="inferred from homology"/>
<evidence type="ECO:0000256" key="1">
    <source>
        <dbReference type="ARBA" id="ARBA00010945"/>
    </source>
</evidence>
<dbReference type="Pfam" id="PF00817">
    <property type="entry name" value="IMS"/>
    <property type="match status" value="1"/>
</dbReference>
<evidence type="ECO:0000256" key="5">
    <source>
        <dbReference type="HAMAP-Rule" id="MF_01113"/>
    </source>
</evidence>
<dbReference type="GO" id="GO:0000287">
    <property type="term" value="F:magnesium ion binding"/>
    <property type="evidence" value="ECO:0007669"/>
    <property type="project" value="UniProtKB-UniRule"/>
</dbReference>
<comment type="subcellular location">
    <subcellularLocation>
        <location evidence="5">Cytoplasm</location>
    </subcellularLocation>
</comment>
<feature type="site" description="Substrate discrimination" evidence="5">
    <location>
        <position position="21"/>
    </location>
</feature>
<dbReference type="EMBL" id="SLXK01000002">
    <property type="protein sequence ID" value="TCP31800.1"/>
    <property type="molecule type" value="Genomic_DNA"/>
</dbReference>
<keyword evidence="8" id="KW-1185">Reference proteome</keyword>
<feature type="binding site" evidence="5">
    <location>
        <position position="16"/>
    </location>
    <ligand>
        <name>Mg(2+)</name>
        <dbReference type="ChEBI" id="CHEBI:18420"/>
    </ligand>
</feature>
<dbReference type="Gene3D" id="3.30.1490.100">
    <property type="entry name" value="DNA polymerase, Y-family, little finger domain"/>
    <property type="match status" value="1"/>
</dbReference>
<feature type="active site" evidence="5">
    <location>
        <position position="113"/>
    </location>
</feature>
<dbReference type="HAMAP" id="MF_01113">
    <property type="entry name" value="DNApol_IV"/>
    <property type="match status" value="1"/>
</dbReference>
<keyword evidence="5" id="KW-0238">DNA-binding</keyword>
<dbReference type="PANTHER" id="PTHR11076">
    <property type="entry name" value="DNA REPAIR POLYMERASE UMUC / TRANSFERASE FAMILY MEMBER"/>
    <property type="match status" value="1"/>
</dbReference>
<keyword evidence="3 5" id="KW-0548">Nucleotidyltransferase</keyword>
<dbReference type="GO" id="GO:0003887">
    <property type="term" value="F:DNA-directed DNA polymerase activity"/>
    <property type="evidence" value="ECO:0007669"/>
    <property type="project" value="UniProtKB-UniRule"/>
</dbReference>
<reference evidence="7 8" key="1">
    <citation type="submission" date="2019-03" db="EMBL/GenBank/DDBJ databases">
        <title>Genomic Encyclopedia of Type Strains, Phase IV (KMG-IV): sequencing the most valuable type-strain genomes for metagenomic binning, comparative biology and taxonomic classification.</title>
        <authorList>
            <person name="Goeker M."/>
        </authorList>
    </citation>
    <scope>NUCLEOTIDE SEQUENCE [LARGE SCALE GENOMIC DNA]</scope>
    <source>
        <strain evidence="7 8">DSM 19377</strain>
    </source>
</reference>
<dbReference type="InterPro" id="IPR043128">
    <property type="entry name" value="Rev_trsase/Diguanyl_cyclase"/>
</dbReference>
<evidence type="ECO:0000313" key="8">
    <source>
        <dbReference type="Proteomes" id="UP000295416"/>
    </source>
</evidence>
<keyword evidence="5" id="KW-0808">Transferase</keyword>
<protein>
    <recommendedName>
        <fullName evidence="5">DNA polymerase IV</fullName>
        <shortName evidence="5">Pol IV</shortName>
        <ecNumber evidence="5">2.7.7.7</ecNumber>
    </recommendedName>
</protein>
<comment type="similarity">
    <text evidence="1 5">Belongs to the DNA polymerase type-Y family.</text>
</comment>
<keyword evidence="4 5" id="KW-0239">DNA-directed DNA polymerase</keyword>
<dbReference type="Gene3D" id="1.10.150.20">
    <property type="entry name" value="5' to 3' exonuclease, C-terminal subdomain"/>
    <property type="match status" value="1"/>
</dbReference>
<comment type="catalytic activity">
    <reaction evidence="5">
        <text>DNA(n) + a 2'-deoxyribonucleoside 5'-triphosphate = DNA(n+1) + diphosphate</text>
        <dbReference type="Rhea" id="RHEA:22508"/>
        <dbReference type="Rhea" id="RHEA-COMP:17339"/>
        <dbReference type="Rhea" id="RHEA-COMP:17340"/>
        <dbReference type="ChEBI" id="CHEBI:33019"/>
        <dbReference type="ChEBI" id="CHEBI:61560"/>
        <dbReference type="ChEBI" id="CHEBI:173112"/>
        <dbReference type="EC" id="2.7.7.7"/>
    </reaction>
</comment>
<dbReference type="GO" id="GO:0042276">
    <property type="term" value="P:error-prone translesion synthesis"/>
    <property type="evidence" value="ECO:0007669"/>
    <property type="project" value="TreeGrafter"/>
</dbReference>
<dbReference type="NCBIfam" id="NF002677">
    <property type="entry name" value="PRK02406.1"/>
    <property type="match status" value="1"/>
</dbReference>
<feature type="domain" description="UmuC" evidence="6">
    <location>
        <begin position="12"/>
        <end position="193"/>
    </location>
</feature>
<dbReference type="InterPro" id="IPR024728">
    <property type="entry name" value="PolY_HhH_motif"/>
</dbReference>
<dbReference type="InterPro" id="IPR001126">
    <property type="entry name" value="UmuC"/>
</dbReference>
<dbReference type="InterPro" id="IPR043502">
    <property type="entry name" value="DNA/RNA_pol_sf"/>
</dbReference>
<feature type="binding site" evidence="5">
    <location>
        <position position="112"/>
    </location>
    <ligand>
        <name>Mg(2+)</name>
        <dbReference type="ChEBI" id="CHEBI:18420"/>
    </ligand>
</feature>
<organism evidence="7 8">
    <name type="scientific">Scopulibacillus darangshiensis</name>
    <dbReference type="NCBI Taxonomy" id="442528"/>
    <lineage>
        <taxon>Bacteria</taxon>
        <taxon>Bacillati</taxon>
        <taxon>Bacillota</taxon>
        <taxon>Bacilli</taxon>
        <taxon>Bacillales</taxon>
        <taxon>Sporolactobacillaceae</taxon>
        <taxon>Scopulibacillus</taxon>
    </lineage>
</organism>
<keyword evidence="5" id="KW-0963">Cytoplasm</keyword>
<dbReference type="Gene3D" id="3.40.1170.60">
    <property type="match status" value="1"/>
</dbReference>
<dbReference type="PROSITE" id="PS50173">
    <property type="entry name" value="UMUC"/>
    <property type="match status" value="1"/>
</dbReference>
<dbReference type="InterPro" id="IPR050116">
    <property type="entry name" value="DNA_polymerase-Y"/>
</dbReference>
<name>A0A4R2P9R9_9BACL</name>
<keyword evidence="5" id="KW-0235">DNA replication</keyword>
<sequence length="400" mass="44903">MGADQSQGPRVIFHIDMNSFYASVEIAKDPGLKGKALAIAGKVEDRRGIVVTSSYEARAQGVKTTMPVWEARRHCPELIIKTPDFPLYRSTSKQLFELLRSYTDTVEKVSIDEGYMDVTAALNGIHPLQLAKNIQRKVLDALHLPSSIGIAPNKFLAKMASDMKKPMGITVLRKREIAKVLWPLPIGEMYGVGPKTEAKLKHIGVQTIGDLAQNNAAALVEKFGVYGERLYKRANGIDHRPVDPEAENTYKSISQSTTLPEDTTSDTVVRKVLSILAEKIADKLKQEKVTAYQTSLMIRYNDWQNITRNQTVKQPIQSKDDISHIAGHLFDRHWDGRPVRLLGITVTALEELYKATKQLDLFSYQADVKKEPLMDLISEMDHRYGEGTLRSASLYKKEEP</sequence>
<evidence type="ECO:0000313" key="7">
    <source>
        <dbReference type="EMBL" id="TCP31800.1"/>
    </source>
</evidence>
<dbReference type="InterPro" id="IPR017961">
    <property type="entry name" value="DNA_pol_Y-fam_little_finger"/>
</dbReference>
<dbReference type="CDD" id="cd03586">
    <property type="entry name" value="PolY_Pol_IV_kappa"/>
    <property type="match status" value="1"/>
</dbReference>
<dbReference type="Pfam" id="PF11799">
    <property type="entry name" value="IMS_C"/>
    <property type="match status" value="1"/>
</dbReference>
<keyword evidence="5" id="KW-0234">DNA repair</keyword>
<evidence type="ECO:0000256" key="4">
    <source>
        <dbReference type="ARBA" id="ARBA00022932"/>
    </source>
</evidence>
<dbReference type="Proteomes" id="UP000295416">
    <property type="component" value="Unassembled WGS sequence"/>
</dbReference>
<comment type="function">
    <text evidence="5">Poorly processive, error-prone DNA polymerase involved in untargeted mutagenesis. Copies undamaged DNA at stalled replication forks, which arise in vivo from mismatched or misaligned primer ends. These misaligned primers can be extended by PolIV. Exhibits no 3'-5' exonuclease (proofreading) activity. May be involved in translesional synthesis, in conjunction with the beta clamp from PolIII.</text>
</comment>
<dbReference type="OrthoDB" id="9808813at2"/>
<evidence type="ECO:0000256" key="3">
    <source>
        <dbReference type="ARBA" id="ARBA00022695"/>
    </source>
</evidence>
<dbReference type="InterPro" id="IPR022880">
    <property type="entry name" value="DNApol_IV"/>
</dbReference>
<dbReference type="GO" id="GO:0003684">
    <property type="term" value="F:damaged DNA binding"/>
    <property type="evidence" value="ECO:0007669"/>
    <property type="project" value="InterPro"/>
</dbReference>
<comment type="subunit">
    <text evidence="5">Monomer.</text>
</comment>
<dbReference type="Pfam" id="PF11798">
    <property type="entry name" value="IMS_HHH"/>
    <property type="match status" value="1"/>
</dbReference>
<dbReference type="EC" id="2.7.7.7" evidence="5"/>
<keyword evidence="2 5" id="KW-0515">Mutator protein</keyword>
<accession>A0A4R2P9R9</accession>
<evidence type="ECO:0000256" key="2">
    <source>
        <dbReference type="ARBA" id="ARBA00022457"/>
    </source>
</evidence>
<keyword evidence="5" id="KW-0479">Metal-binding</keyword>
<keyword evidence="5" id="KW-0460">Magnesium</keyword>
<dbReference type="InterPro" id="IPR036775">
    <property type="entry name" value="DNA_pol_Y-fam_lit_finger_sf"/>
</dbReference>